<keyword evidence="2" id="KW-1185">Reference proteome</keyword>
<evidence type="ECO:0000313" key="1">
    <source>
        <dbReference type="EMBL" id="WIV52891.1"/>
    </source>
</evidence>
<dbReference type="RefSeq" id="WP_285449293.1">
    <property type="nucleotide sequence ID" value="NZ_CP127173.1"/>
</dbReference>
<dbReference type="Proteomes" id="UP001227101">
    <property type="component" value="Chromosome"/>
</dbReference>
<name>A0ABY8XCT6_9PSEU</name>
<evidence type="ECO:0000313" key="2">
    <source>
        <dbReference type="Proteomes" id="UP001227101"/>
    </source>
</evidence>
<dbReference type="EMBL" id="CP127173">
    <property type="protein sequence ID" value="WIV52891.1"/>
    <property type="molecule type" value="Genomic_DNA"/>
</dbReference>
<gene>
    <name evidence="1" type="ORF">QP939_28520</name>
</gene>
<protein>
    <submittedName>
        <fullName evidence="1">Uncharacterized protein</fullName>
    </submittedName>
</protein>
<accession>A0ABY8XCT6</accession>
<organism evidence="1 2">
    <name type="scientific">Amycolatopsis nalaikhensis</name>
    <dbReference type="NCBI Taxonomy" id="715472"/>
    <lineage>
        <taxon>Bacteria</taxon>
        <taxon>Bacillati</taxon>
        <taxon>Actinomycetota</taxon>
        <taxon>Actinomycetes</taxon>
        <taxon>Pseudonocardiales</taxon>
        <taxon>Pseudonocardiaceae</taxon>
        <taxon>Amycolatopsis</taxon>
    </lineage>
</organism>
<proteinExistence type="predicted"/>
<sequence length="97" mass="10869">MDADEAIRKLFELADVAIESSDHLVGKVQRKALKLADDRRENDQEVDQIKPRLVPVPRSEHGGNMRIMPWELLHLLGRATVLSGHGSSRALAQHWAA</sequence>
<reference evidence="1 2" key="1">
    <citation type="submission" date="2023-06" db="EMBL/GenBank/DDBJ databases">
        <authorList>
            <person name="Oyuntsetseg B."/>
            <person name="Kim S.B."/>
        </authorList>
    </citation>
    <scope>NUCLEOTIDE SEQUENCE [LARGE SCALE GENOMIC DNA]</scope>
    <source>
        <strain evidence="1 2">2-2</strain>
    </source>
</reference>